<dbReference type="NCBIfam" id="TIGR04294">
    <property type="entry name" value="pre_pil_HX9DG"/>
    <property type="match status" value="1"/>
</dbReference>
<dbReference type="RefSeq" id="WP_162661238.1">
    <property type="nucleotide sequence ID" value="NZ_LR593887.1"/>
</dbReference>
<keyword evidence="4" id="KW-1185">Reference proteome</keyword>
<feature type="domain" description="DUF1559" evidence="2">
    <location>
        <begin position="34"/>
        <end position="310"/>
    </location>
</feature>
<sequence length="329" mass="34995">MSLFRLRRAFTLIELLVVIAIIAILIGLLLPAVQKVREAAARMRCQNNLKQMGLAIHNYESANNLFPPALVNSGRAPAGATSAFYPGQPWATYNHTGFVFLLPYIEQENLFRLYVMTVPGSNSNVSGNALAPGLASGHPNVTVASTKVPIYTCPSDKDPELVNRGLGADFYSGIGYRSNYLFGTGAFTDYDAESANSSAAAGAFGNNSKTKMADIIDGTSSTIAVGESVQVKTGTGTSNVFGPYWGYGTHTSVHGRTPAGDARFHINARFDSTCTNGPACVYAWVFSSYHTGGANFVMCDGSVRFLTSSMNYATLVAMNTKAGGEVISE</sequence>
<dbReference type="EMBL" id="LR586016">
    <property type="protein sequence ID" value="VIP01836.1"/>
    <property type="molecule type" value="Genomic_DNA"/>
</dbReference>
<proteinExistence type="predicted"/>
<dbReference type="Pfam" id="PF07963">
    <property type="entry name" value="N_methyl"/>
    <property type="match status" value="1"/>
</dbReference>
<dbReference type="KEGG" id="tim:GMBLW1_21240"/>
<reference evidence="3" key="1">
    <citation type="submission" date="2019-04" db="EMBL/GenBank/DDBJ databases">
        <authorList>
            <consortium name="Science for Life Laboratories"/>
        </authorList>
    </citation>
    <scope>NUCLEOTIDE SEQUENCE</scope>
    <source>
        <strain evidence="3">MBLW1</strain>
    </source>
</reference>
<accession>A0A6C2YK81</accession>
<dbReference type="PANTHER" id="PTHR30093">
    <property type="entry name" value="GENERAL SECRETION PATHWAY PROTEIN G"/>
    <property type="match status" value="1"/>
</dbReference>
<dbReference type="AlphaFoldDB" id="A0A6C2YK81"/>
<dbReference type="InterPro" id="IPR011453">
    <property type="entry name" value="DUF1559"/>
</dbReference>
<dbReference type="PANTHER" id="PTHR30093:SF2">
    <property type="entry name" value="TYPE II SECRETION SYSTEM PROTEIN H"/>
    <property type="match status" value="1"/>
</dbReference>
<dbReference type="SUPFAM" id="SSF54523">
    <property type="entry name" value="Pili subunits"/>
    <property type="match status" value="1"/>
</dbReference>
<keyword evidence="1" id="KW-0472">Membrane</keyword>
<dbReference type="InParanoid" id="A0A6C2YK81"/>
<dbReference type="Proteomes" id="UP000464378">
    <property type="component" value="Chromosome"/>
</dbReference>
<evidence type="ECO:0000313" key="3">
    <source>
        <dbReference type="EMBL" id="VIP01836.1"/>
    </source>
</evidence>
<dbReference type="NCBIfam" id="TIGR02532">
    <property type="entry name" value="IV_pilin_GFxxxE"/>
    <property type="match status" value="1"/>
</dbReference>
<evidence type="ECO:0000313" key="4">
    <source>
        <dbReference type="Proteomes" id="UP000464378"/>
    </source>
</evidence>
<protein>
    <recommendedName>
        <fullName evidence="2">DUF1559 domain-containing protein</fullName>
    </recommendedName>
</protein>
<gene>
    <name evidence="3" type="ORF">GMBLW1_21240</name>
</gene>
<keyword evidence="1" id="KW-1133">Transmembrane helix</keyword>
<dbReference type="InterPro" id="IPR027558">
    <property type="entry name" value="Pre_pil_HX9DG_C"/>
</dbReference>
<dbReference type="EMBL" id="LR593887">
    <property type="protein sequence ID" value="VTR99596.1"/>
    <property type="molecule type" value="Genomic_DNA"/>
</dbReference>
<evidence type="ECO:0000259" key="2">
    <source>
        <dbReference type="Pfam" id="PF07596"/>
    </source>
</evidence>
<dbReference type="InterPro" id="IPR045584">
    <property type="entry name" value="Pilin-like"/>
</dbReference>
<dbReference type="InterPro" id="IPR012902">
    <property type="entry name" value="N_methyl_site"/>
</dbReference>
<evidence type="ECO:0000256" key="1">
    <source>
        <dbReference type="SAM" id="Phobius"/>
    </source>
</evidence>
<feature type="transmembrane region" description="Helical" evidence="1">
    <location>
        <begin position="12"/>
        <end position="33"/>
    </location>
</feature>
<dbReference type="Gene3D" id="3.30.700.10">
    <property type="entry name" value="Glycoprotein, Type 4 Pilin"/>
    <property type="match status" value="1"/>
</dbReference>
<name>A0A6C2YK81_9BACT</name>
<keyword evidence="1" id="KW-0812">Transmembrane</keyword>
<dbReference type="Pfam" id="PF07596">
    <property type="entry name" value="SBP_bac_10"/>
    <property type="match status" value="1"/>
</dbReference>
<organism evidence="3">
    <name type="scientific">Tuwongella immobilis</name>
    <dbReference type="NCBI Taxonomy" id="692036"/>
    <lineage>
        <taxon>Bacteria</taxon>
        <taxon>Pseudomonadati</taxon>
        <taxon>Planctomycetota</taxon>
        <taxon>Planctomycetia</taxon>
        <taxon>Gemmatales</taxon>
        <taxon>Gemmataceae</taxon>
        <taxon>Tuwongella</taxon>
    </lineage>
</organism>